<feature type="domain" description="N-acetyltransferase" evidence="4">
    <location>
        <begin position="8"/>
        <end position="177"/>
    </location>
</feature>
<dbReference type="PROSITE" id="PS51186">
    <property type="entry name" value="GNAT"/>
    <property type="match status" value="1"/>
</dbReference>
<dbReference type="Gene3D" id="3.40.50.720">
    <property type="entry name" value="NAD(P)-binding Rossmann-like Domain"/>
    <property type="match status" value="1"/>
</dbReference>
<dbReference type="SUPFAM" id="SSF55729">
    <property type="entry name" value="Acyl-CoA N-acyltransferases (Nat)"/>
    <property type="match status" value="1"/>
</dbReference>
<dbReference type="PANTHER" id="PTHR24320">
    <property type="entry name" value="RETINOL DEHYDROGENASE"/>
    <property type="match status" value="1"/>
</dbReference>
<dbReference type="InterPro" id="IPR000182">
    <property type="entry name" value="GNAT_dom"/>
</dbReference>
<dbReference type="InterPro" id="IPR016181">
    <property type="entry name" value="Acyl_CoA_acyltransferase"/>
</dbReference>
<organism evidence="5 6">
    <name type="scientific">Polyrhizophydium stewartii</name>
    <dbReference type="NCBI Taxonomy" id="2732419"/>
    <lineage>
        <taxon>Eukaryota</taxon>
        <taxon>Fungi</taxon>
        <taxon>Fungi incertae sedis</taxon>
        <taxon>Chytridiomycota</taxon>
        <taxon>Chytridiomycota incertae sedis</taxon>
        <taxon>Chytridiomycetes</taxon>
        <taxon>Rhizophydiales</taxon>
        <taxon>Rhizophydiales incertae sedis</taxon>
        <taxon>Polyrhizophydium</taxon>
    </lineage>
</organism>
<dbReference type="Pfam" id="PF00106">
    <property type="entry name" value="adh_short"/>
    <property type="match status" value="1"/>
</dbReference>
<sequence>MAAPKTNYRVREAVTADAPALVPIINAAYRGHGGWTTEADIVSGMRIDLEGVTATIESPNVILLVIEDADEDKLIGSIEIEHYDADTRTPLHDGRTADAVLLGLFAIEPAYQSRGAGSFLLDAALELARQLGKKRAFIWVIHTRAEIIAWYAKRGFTKTDGVVGFVMPDLLKVDNADFHEFVRHLQFMFWSTPTFSTADIPDLAGKVVIVTGGSNGLGLASAVALAAKGAHVIVSCRNEDKGNAAVADIKAKAGMPAATVEFGIMEQSDLASVRRFADWFLAKGLRLDVLMLNAGVFGATSELIDGVETHMLVNHLSHMLLAQLLLPKLKESAPSRIVFVGSDAHHAVAETIDWRQAFAQTYEYTISNFMRQYGISKLANSQTANSLARQLGTDSGVLVNTAHPGGVATNAGSNSPLSQTFMGAIVKAIMPMVLSRPEDGALTQLYLATHPDIEKNKITGKYFVPTAVEKPPSALALDETSQQELWQLSDETIRRILGEKGVPL</sequence>
<keyword evidence="6" id="KW-1185">Reference proteome</keyword>
<keyword evidence="3" id="KW-0560">Oxidoreductase</keyword>
<dbReference type="Proteomes" id="UP001527925">
    <property type="component" value="Unassembled WGS sequence"/>
</dbReference>
<dbReference type="Gene3D" id="3.40.630.30">
    <property type="match status" value="1"/>
</dbReference>
<comment type="similarity">
    <text evidence="1">Belongs to the short-chain dehydrogenases/reductases (SDR) family.</text>
</comment>
<evidence type="ECO:0000256" key="2">
    <source>
        <dbReference type="ARBA" id="ARBA00022857"/>
    </source>
</evidence>
<dbReference type="CDD" id="cd04301">
    <property type="entry name" value="NAT_SF"/>
    <property type="match status" value="1"/>
</dbReference>
<accession>A0ABR4MWY2</accession>
<dbReference type="EMBL" id="JADGIZ020000088">
    <property type="protein sequence ID" value="KAL2911755.1"/>
    <property type="molecule type" value="Genomic_DNA"/>
</dbReference>
<evidence type="ECO:0000259" key="4">
    <source>
        <dbReference type="PROSITE" id="PS51186"/>
    </source>
</evidence>
<evidence type="ECO:0000313" key="5">
    <source>
        <dbReference type="EMBL" id="KAL2911755.1"/>
    </source>
</evidence>
<comment type="caution">
    <text evidence="5">The sequence shown here is derived from an EMBL/GenBank/DDBJ whole genome shotgun (WGS) entry which is preliminary data.</text>
</comment>
<evidence type="ECO:0000313" key="6">
    <source>
        <dbReference type="Proteomes" id="UP001527925"/>
    </source>
</evidence>
<protein>
    <recommendedName>
        <fullName evidence="4">N-acetyltransferase domain-containing protein</fullName>
    </recommendedName>
</protein>
<dbReference type="PRINTS" id="PR00081">
    <property type="entry name" value="GDHRDH"/>
</dbReference>
<dbReference type="PANTHER" id="PTHR24320:SF282">
    <property type="entry name" value="WW DOMAIN-CONTAINING OXIDOREDUCTASE"/>
    <property type="match status" value="1"/>
</dbReference>
<reference evidence="5 6" key="1">
    <citation type="submission" date="2023-09" db="EMBL/GenBank/DDBJ databases">
        <title>Pangenome analysis of Batrachochytrium dendrobatidis and related Chytrids.</title>
        <authorList>
            <person name="Yacoub M.N."/>
            <person name="Stajich J.E."/>
            <person name="James T.Y."/>
        </authorList>
    </citation>
    <scope>NUCLEOTIDE SEQUENCE [LARGE SCALE GENOMIC DNA]</scope>
    <source>
        <strain evidence="5 6">JEL0888</strain>
    </source>
</reference>
<gene>
    <name evidence="5" type="ORF">HK105_208758</name>
</gene>
<evidence type="ECO:0000256" key="3">
    <source>
        <dbReference type="ARBA" id="ARBA00023002"/>
    </source>
</evidence>
<dbReference type="Pfam" id="PF00583">
    <property type="entry name" value="Acetyltransf_1"/>
    <property type="match status" value="1"/>
</dbReference>
<proteinExistence type="inferred from homology"/>
<evidence type="ECO:0000256" key="1">
    <source>
        <dbReference type="ARBA" id="ARBA00006484"/>
    </source>
</evidence>
<dbReference type="InterPro" id="IPR036291">
    <property type="entry name" value="NAD(P)-bd_dom_sf"/>
</dbReference>
<dbReference type="InterPro" id="IPR002347">
    <property type="entry name" value="SDR_fam"/>
</dbReference>
<keyword evidence="2" id="KW-0521">NADP</keyword>
<name>A0ABR4MWY2_9FUNG</name>
<dbReference type="SUPFAM" id="SSF51735">
    <property type="entry name" value="NAD(P)-binding Rossmann-fold domains"/>
    <property type="match status" value="1"/>
</dbReference>